<organism evidence="3 4">
    <name type="scientific">Duganella qianjiadongensis</name>
    <dbReference type="NCBI Taxonomy" id="2692176"/>
    <lineage>
        <taxon>Bacteria</taxon>
        <taxon>Pseudomonadati</taxon>
        <taxon>Pseudomonadota</taxon>
        <taxon>Betaproteobacteria</taxon>
        <taxon>Burkholderiales</taxon>
        <taxon>Oxalobacteraceae</taxon>
        <taxon>Telluria group</taxon>
        <taxon>Duganella</taxon>
    </lineage>
</organism>
<feature type="chain" id="PRO_5044954978" evidence="2">
    <location>
        <begin position="23"/>
        <end position="444"/>
    </location>
</feature>
<comment type="caution">
    <text evidence="3">The sequence shown here is derived from an EMBL/GenBank/DDBJ whole genome shotgun (WGS) entry which is preliminary data.</text>
</comment>
<evidence type="ECO:0000313" key="4">
    <source>
        <dbReference type="Proteomes" id="UP000478090"/>
    </source>
</evidence>
<evidence type="ECO:0000256" key="1">
    <source>
        <dbReference type="ARBA" id="ARBA00008769"/>
    </source>
</evidence>
<dbReference type="InterPro" id="IPR007049">
    <property type="entry name" value="Carb-sel_porin_OprB"/>
</dbReference>
<dbReference type="Proteomes" id="UP000478090">
    <property type="component" value="Unassembled WGS sequence"/>
</dbReference>
<protein>
    <submittedName>
        <fullName evidence="3">Carbohydrate porin</fullName>
    </submittedName>
</protein>
<evidence type="ECO:0000313" key="3">
    <source>
        <dbReference type="EMBL" id="MYM41778.1"/>
    </source>
</evidence>
<keyword evidence="2" id="KW-0732">Signal</keyword>
<evidence type="ECO:0000256" key="2">
    <source>
        <dbReference type="RuleBase" id="RU363072"/>
    </source>
</evidence>
<dbReference type="RefSeq" id="WP_161041039.1">
    <property type="nucleotide sequence ID" value="NZ_WWCM01000022.1"/>
</dbReference>
<dbReference type="Pfam" id="PF04966">
    <property type="entry name" value="OprB"/>
    <property type="match status" value="1"/>
</dbReference>
<proteinExistence type="inferred from homology"/>
<reference evidence="3 4" key="1">
    <citation type="submission" date="2019-12" db="EMBL/GenBank/DDBJ databases">
        <title>Novel species isolated from a subtropical stream in China.</title>
        <authorList>
            <person name="Lu H."/>
        </authorList>
    </citation>
    <scope>NUCLEOTIDE SEQUENCE [LARGE SCALE GENOMIC DNA]</scope>
    <source>
        <strain evidence="3 4">CY13W</strain>
    </source>
</reference>
<keyword evidence="4" id="KW-1185">Reference proteome</keyword>
<feature type="signal peptide" evidence="2">
    <location>
        <begin position="1"/>
        <end position="22"/>
    </location>
</feature>
<dbReference type="EMBL" id="WWCM01000022">
    <property type="protein sequence ID" value="MYM41778.1"/>
    <property type="molecule type" value="Genomic_DNA"/>
</dbReference>
<accession>A0ABW9VQR9</accession>
<comment type="similarity">
    <text evidence="1 2">Belongs to the OprB family.</text>
</comment>
<dbReference type="InterPro" id="IPR038673">
    <property type="entry name" value="OprB_sf"/>
</dbReference>
<dbReference type="Gene3D" id="2.40.160.180">
    <property type="entry name" value="Carbohydrate-selective porin OprB"/>
    <property type="match status" value="1"/>
</dbReference>
<name>A0ABW9VQR9_9BURK</name>
<sequence length="444" mass="49337">MRSLFSRFTLYSLPLLAGLAHAGDDISAEDWNAHLQSTYTWQNKHAFPAAYSGTNSLSPERELSYSWTTTLALGWRPWRGGELYFNPEAAQGVPLSGLTGLGGFTNGDMGRASGKTLKIYRARLFLRQSWPEGGEQQGEQDAVESAANQLAGMQSRRRWVLTAGNLSILDVFDPNSYSHDPRTQFLNWAMMTYGAYDYAADARGYTWGAALEWYHDDWVLRAGRFIEPRQPNQQVLDPKIWQHYGDQIELEHAHTLAGQPGRVRLLAFNSHLRMARYQDASELGARSGSTPDINLVRNSNQHKRGLGLSFEQAVSPELGLFGRYSKADGKTETYAFTEIDQSITAGAVLKGAAWQRAQDTVGLAVASNGLSAQRRAYLAAGGISFFIGDGALQYRQEQAVEAYYNLAISKSLALTLDWQRIRHPAYNAARGPVDVSSVRLHTEF</sequence>
<gene>
    <name evidence="3" type="ORF">GTP27_20945</name>
</gene>